<sequence>MSRCVLTKKQYIYDRCFVLKIPGREMHRSVQGDRTTTCRGPRDELGSDLEDAGLLQHYLLYLTDCCKTLEI</sequence>
<dbReference type="EMBL" id="JAUDFV010000158">
    <property type="protein sequence ID" value="KAL2713442.1"/>
    <property type="molecule type" value="Genomic_DNA"/>
</dbReference>
<comment type="caution">
    <text evidence="1">The sequence shown here is derived from an EMBL/GenBank/DDBJ whole genome shotgun (WGS) entry which is preliminary data.</text>
</comment>
<organism evidence="1 2">
    <name type="scientific">Vespula squamosa</name>
    <name type="common">Southern yellow jacket</name>
    <name type="synonym">Wasp</name>
    <dbReference type="NCBI Taxonomy" id="30214"/>
    <lineage>
        <taxon>Eukaryota</taxon>
        <taxon>Metazoa</taxon>
        <taxon>Ecdysozoa</taxon>
        <taxon>Arthropoda</taxon>
        <taxon>Hexapoda</taxon>
        <taxon>Insecta</taxon>
        <taxon>Pterygota</taxon>
        <taxon>Neoptera</taxon>
        <taxon>Endopterygota</taxon>
        <taxon>Hymenoptera</taxon>
        <taxon>Apocrita</taxon>
        <taxon>Aculeata</taxon>
        <taxon>Vespoidea</taxon>
        <taxon>Vespidae</taxon>
        <taxon>Vespinae</taxon>
        <taxon>Vespula</taxon>
    </lineage>
</organism>
<reference evidence="1 2" key="1">
    <citation type="journal article" date="2024" name="Ann. Entomol. Soc. Am.">
        <title>Genomic analyses of the southern and eastern yellowjacket wasps (Hymenoptera: Vespidae) reveal evolutionary signatures of social life.</title>
        <authorList>
            <person name="Catto M.A."/>
            <person name="Caine P.B."/>
            <person name="Orr S.E."/>
            <person name="Hunt B.G."/>
            <person name="Goodisman M.A.D."/>
        </authorList>
    </citation>
    <scope>NUCLEOTIDE SEQUENCE [LARGE SCALE GENOMIC DNA]</scope>
    <source>
        <strain evidence="1">233</strain>
        <tissue evidence="1">Head and thorax</tissue>
    </source>
</reference>
<name>A0ABD1ZZ09_VESSQ</name>
<evidence type="ECO:0000313" key="2">
    <source>
        <dbReference type="Proteomes" id="UP001607302"/>
    </source>
</evidence>
<protein>
    <submittedName>
        <fullName evidence="1">Uncharacterized protein</fullName>
    </submittedName>
</protein>
<accession>A0ABD1ZZ09</accession>
<evidence type="ECO:0000313" key="1">
    <source>
        <dbReference type="EMBL" id="KAL2713442.1"/>
    </source>
</evidence>
<keyword evidence="2" id="KW-1185">Reference proteome</keyword>
<gene>
    <name evidence="1" type="ORF">V1478_017140</name>
</gene>
<dbReference type="Proteomes" id="UP001607302">
    <property type="component" value="Unassembled WGS sequence"/>
</dbReference>
<proteinExistence type="predicted"/>
<dbReference type="AlphaFoldDB" id="A0ABD1ZZ09"/>